<dbReference type="AlphaFoldDB" id="A0A1M6MV97"/>
<evidence type="ECO:0000313" key="1">
    <source>
        <dbReference type="EMBL" id="SHJ87213.1"/>
    </source>
</evidence>
<gene>
    <name evidence="1" type="ORF">SAMN02745163_02770</name>
</gene>
<accession>A0A1M6MV97</accession>
<reference evidence="1 2" key="1">
    <citation type="submission" date="2016-11" db="EMBL/GenBank/DDBJ databases">
        <authorList>
            <person name="Jaros S."/>
            <person name="Januszkiewicz K."/>
            <person name="Wedrychowicz H."/>
        </authorList>
    </citation>
    <scope>NUCLEOTIDE SEQUENCE [LARGE SCALE GENOMIC DNA]</scope>
    <source>
        <strain evidence="1 2">DSM 21758</strain>
    </source>
</reference>
<protein>
    <submittedName>
        <fullName evidence="1">Uncharacterized protein</fullName>
    </submittedName>
</protein>
<proteinExistence type="predicted"/>
<dbReference type="Proteomes" id="UP000184310">
    <property type="component" value="Unassembled WGS sequence"/>
</dbReference>
<dbReference type="STRING" id="1121302.SAMN02745163_02770"/>
<sequence length="357" mass="42936">MCFKVSFFYLSANNEFNIIKCKGAKVISYENQFQKNKKKMLEFDTKILLRSYQYYAYPIGIIFSNTNYGENVLLNKFTNVFCGENLQYYECGYREWDCFYISEKNIKEEQLINTLINSIYNENYIDLNLNEFFVPHRRASGKFNFIHNSLIIGYDLIKEIFIIAGYDENQILNKTEISFNEIIKAVFSHNKNAKLTLIKIKEDFIEIIEETKIVEDLLEYCLSNVPNKILKFEGFNTFKFGIEAYIKIEKLIEKYKNVEELLVNDIYFIYEHKNLIMKKLNYLFNKNIISKDIIDKYKLIVKESQLIKNIYIKFWFIRDENYFFKIKERITFLILKERGIMDEVKIILEDYLINKTK</sequence>
<organism evidence="1 2">
    <name type="scientific">Clostridium cavendishii DSM 21758</name>
    <dbReference type="NCBI Taxonomy" id="1121302"/>
    <lineage>
        <taxon>Bacteria</taxon>
        <taxon>Bacillati</taxon>
        <taxon>Bacillota</taxon>
        <taxon>Clostridia</taxon>
        <taxon>Eubacteriales</taxon>
        <taxon>Clostridiaceae</taxon>
        <taxon>Clostridium</taxon>
    </lineage>
</organism>
<keyword evidence="2" id="KW-1185">Reference proteome</keyword>
<evidence type="ECO:0000313" key="2">
    <source>
        <dbReference type="Proteomes" id="UP000184310"/>
    </source>
</evidence>
<dbReference type="EMBL" id="FQZB01000011">
    <property type="protein sequence ID" value="SHJ87213.1"/>
    <property type="molecule type" value="Genomic_DNA"/>
</dbReference>
<name>A0A1M6MV97_9CLOT</name>